<dbReference type="EMBL" id="SIHJ01000001">
    <property type="protein sequence ID" value="TWT36321.1"/>
    <property type="molecule type" value="Genomic_DNA"/>
</dbReference>
<dbReference type="GO" id="GO:0008168">
    <property type="term" value="F:methyltransferase activity"/>
    <property type="evidence" value="ECO:0007669"/>
    <property type="project" value="UniProtKB-KW"/>
</dbReference>
<keyword evidence="1" id="KW-0966">Cell projection</keyword>
<name>A0A5C5VDS6_9BACT</name>
<dbReference type="GO" id="GO:0032259">
    <property type="term" value="P:methylation"/>
    <property type="evidence" value="ECO:0007669"/>
    <property type="project" value="UniProtKB-KW"/>
</dbReference>
<dbReference type="Proteomes" id="UP000316714">
    <property type="component" value="Unassembled WGS sequence"/>
</dbReference>
<keyword evidence="2" id="KW-1185">Reference proteome</keyword>
<keyword evidence="1" id="KW-0969">Cilium</keyword>
<dbReference type="OrthoDB" id="9810361at2"/>
<evidence type="ECO:0000313" key="1">
    <source>
        <dbReference type="EMBL" id="TWT36321.1"/>
    </source>
</evidence>
<dbReference type="AlphaFoldDB" id="A0A5C5VDS6"/>
<protein>
    <submittedName>
        <fullName evidence="1">Flagellin N-methylase</fullName>
    </submittedName>
</protein>
<organism evidence="1 2">
    <name type="scientific">Posidoniimonas corsicana</name>
    <dbReference type="NCBI Taxonomy" id="1938618"/>
    <lineage>
        <taxon>Bacteria</taxon>
        <taxon>Pseudomonadati</taxon>
        <taxon>Planctomycetota</taxon>
        <taxon>Planctomycetia</taxon>
        <taxon>Pirellulales</taxon>
        <taxon>Lacipirellulaceae</taxon>
        <taxon>Posidoniimonas</taxon>
    </lineage>
</organism>
<keyword evidence="1" id="KW-0489">Methyltransferase</keyword>
<comment type="caution">
    <text evidence="1">The sequence shown here is derived from an EMBL/GenBank/DDBJ whole genome shotgun (WGS) entry which is preliminary data.</text>
</comment>
<keyword evidence="1" id="KW-0808">Transferase</keyword>
<dbReference type="RefSeq" id="WP_146563129.1">
    <property type="nucleotide sequence ID" value="NZ_SIHJ01000001.1"/>
</dbReference>
<dbReference type="InterPro" id="IPR005358">
    <property type="entry name" value="Puta_zinc/iron-chelating_dom"/>
</dbReference>
<keyword evidence="1" id="KW-0282">Flagellum</keyword>
<sequence length="143" mass="15988">MSTAAGDKTPWYQDGLRFKCTGCGDCCTGAPGYVWVNKAEIAALAAEVELSVADFERKYVRKIGIRKSLVEYADGDCVFFDPESRGCRVYAARPRQCRTWPFWDSNLKSPEAWQATCEECPGAGRGKLYQLDAIETARKTFHV</sequence>
<evidence type="ECO:0000313" key="2">
    <source>
        <dbReference type="Proteomes" id="UP000316714"/>
    </source>
</evidence>
<accession>A0A5C5VDS6</accession>
<dbReference type="PANTHER" id="PTHR35866:SF1">
    <property type="entry name" value="YKGJ FAMILY CYSTEINE CLUSTER PROTEIN"/>
    <property type="match status" value="1"/>
</dbReference>
<reference evidence="1 2" key="1">
    <citation type="submission" date="2019-02" db="EMBL/GenBank/DDBJ databases">
        <title>Deep-cultivation of Planctomycetes and their phenomic and genomic characterization uncovers novel biology.</title>
        <authorList>
            <person name="Wiegand S."/>
            <person name="Jogler M."/>
            <person name="Boedeker C."/>
            <person name="Pinto D."/>
            <person name="Vollmers J."/>
            <person name="Rivas-Marin E."/>
            <person name="Kohn T."/>
            <person name="Peeters S.H."/>
            <person name="Heuer A."/>
            <person name="Rast P."/>
            <person name="Oberbeckmann S."/>
            <person name="Bunk B."/>
            <person name="Jeske O."/>
            <person name="Meyerdierks A."/>
            <person name="Storesund J.E."/>
            <person name="Kallscheuer N."/>
            <person name="Luecker S."/>
            <person name="Lage O.M."/>
            <person name="Pohl T."/>
            <person name="Merkel B.J."/>
            <person name="Hornburger P."/>
            <person name="Mueller R.-W."/>
            <person name="Bruemmer F."/>
            <person name="Labrenz M."/>
            <person name="Spormann A.M."/>
            <person name="Op Den Camp H."/>
            <person name="Overmann J."/>
            <person name="Amann R."/>
            <person name="Jetten M.S.M."/>
            <person name="Mascher T."/>
            <person name="Medema M.H."/>
            <person name="Devos D.P."/>
            <person name="Kaster A.-K."/>
            <person name="Ovreas L."/>
            <person name="Rohde M."/>
            <person name="Galperin M.Y."/>
            <person name="Jogler C."/>
        </authorList>
    </citation>
    <scope>NUCLEOTIDE SEQUENCE [LARGE SCALE GENOMIC DNA]</scope>
    <source>
        <strain evidence="1 2">KOR34</strain>
    </source>
</reference>
<proteinExistence type="predicted"/>
<dbReference type="PANTHER" id="PTHR35866">
    <property type="entry name" value="PUTATIVE-RELATED"/>
    <property type="match status" value="1"/>
</dbReference>
<dbReference type="Pfam" id="PF03692">
    <property type="entry name" value="CxxCxxCC"/>
    <property type="match status" value="1"/>
</dbReference>
<gene>
    <name evidence="1" type="ORF">KOR34_12250</name>
</gene>